<evidence type="ECO:0000259" key="12">
    <source>
        <dbReference type="PROSITE" id="PS51192"/>
    </source>
</evidence>
<keyword evidence="8" id="KW-0378">Hydrolase</keyword>
<evidence type="ECO:0000256" key="3">
    <source>
        <dbReference type="ARBA" id="ARBA00012654"/>
    </source>
</evidence>
<organism evidence="14">
    <name type="scientific">Nanobsidianus stetteri</name>
    <dbReference type="NCBI Taxonomy" id="1294122"/>
    <lineage>
        <taxon>Archaea</taxon>
        <taxon>Nanobdellota</taxon>
        <taxon>Candidatus Nanoarchaeia</taxon>
        <taxon>Nanoarchaeales</taxon>
        <taxon>Nanopusillaceae</taxon>
        <taxon>Candidatus Nanobsidianus</taxon>
    </lineage>
</organism>
<dbReference type="GO" id="GO:0009307">
    <property type="term" value="P:DNA restriction-modification system"/>
    <property type="evidence" value="ECO:0007669"/>
    <property type="project" value="UniProtKB-KW"/>
</dbReference>
<dbReference type="InterPro" id="IPR014001">
    <property type="entry name" value="Helicase_ATP-bd"/>
</dbReference>
<feature type="domain" description="Helicase ATP-binding" evidence="12">
    <location>
        <begin position="270"/>
        <end position="498"/>
    </location>
</feature>
<evidence type="ECO:0000256" key="8">
    <source>
        <dbReference type="ARBA" id="ARBA00022801"/>
    </source>
</evidence>
<evidence type="ECO:0000256" key="9">
    <source>
        <dbReference type="ARBA" id="ARBA00022840"/>
    </source>
</evidence>
<dbReference type="RefSeq" id="WP_228615359.1">
    <property type="nucleotide sequence ID" value="NZ_QEFP02000010.1"/>
</dbReference>
<dbReference type="AlphaFoldDB" id="A0A2T9WL82"/>
<reference evidence="14" key="1">
    <citation type="journal article" date="2015" name="Appl. Environ. Microbiol.">
        <title>Nanoarchaeota, Their Sulfolobales Host, and Nanoarchaeota Virus Distribution across Yellowstone National Park Hot Springs.</title>
        <authorList>
            <person name="Munson-McGee J.H."/>
            <person name="Field E.K."/>
            <person name="Bateson M."/>
            <person name="Rooney C."/>
            <person name="Stepanauskas R."/>
            <person name="Young M.J."/>
        </authorList>
    </citation>
    <scope>NUCLEOTIDE SEQUENCE [LARGE SCALE GENOMIC DNA]</scope>
    <source>
        <strain evidence="14">SCGC AB-777_F03</strain>
    </source>
</reference>
<evidence type="ECO:0000256" key="4">
    <source>
        <dbReference type="ARBA" id="ARBA00022722"/>
    </source>
</evidence>
<dbReference type="InterPro" id="IPR007409">
    <property type="entry name" value="Restrct_endonuc_type1_HsdR_N"/>
</dbReference>
<reference evidence="13" key="3">
    <citation type="submission" date="2017-05" db="EMBL/GenBank/DDBJ databases">
        <authorList>
            <person name="Munson-Mcgee J.H."/>
        </authorList>
    </citation>
    <scope>NUCLEOTIDE SEQUENCE</scope>
    <source>
        <strain evidence="13">SCGC AB-777_F03</strain>
    </source>
</reference>
<dbReference type="PANTHER" id="PTHR30195:SF15">
    <property type="entry name" value="TYPE I RESTRICTION ENZYME HINDI ENDONUCLEASE SUBUNIT"/>
    <property type="match status" value="1"/>
</dbReference>
<protein>
    <recommendedName>
        <fullName evidence="3">type I site-specific deoxyribonuclease</fullName>
        <ecNumber evidence="3">3.1.21.3</ecNumber>
    </recommendedName>
</protein>
<dbReference type="Pfam" id="PF22679">
    <property type="entry name" value="T1R_D3-like"/>
    <property type="match status" value="1"/>
</dbReference>
<evidence type="ECO:0000256" key="10">
    <source>
        <dbReference type="ARBA" id="ARBA00023125"/>
    </source>
</evidence>
<evidence type="ECO:0000256" key="5">
    <source>
        <dbReference type="ARBA" id="ARBA00022741"/>
    </source>
</evidence>
<dbReference type="InterPro" id="IPR027417">
    <property type="entry name" value="P-loop_NTPase"/>
</dbReference>
<dbReference type="InterPro" id="IPR040980">
    <property type="entry name" value="SWI2_SNF2"/>
</dbReference>
<reference evidence="13" key="4">
    <citation type="submission" date="2021-11" db="EMBL/GenBank/DDBJ databases">
        <authorList>
            <person name="Munson-Mcgee J."/>
            <person name="Field E."/>
            <person name="Bateson M."/>
            <person name="Rooney C."/>
            <person name="Stepanauskas R."/>
            <person name="Young M."/>
        </authorList>
    </citation>
    <scope>NUCLEOTIDE SEQUENCE</scope>
    <source>
        <strain evidence="13">SCGC AB-777_F03</strain>
    </source>
</reference>
<evidence type="ECO:0000256" key="2">
    <source>
        <dbReference type="ARBA" id="ARBA00008598"/>
    </source>
</evidence>
<reference evidence="14" key="2">
    <citation type="submission" date="2017-05" db="EMBL/GenBank/DDBJ databases">
        <authorList>
            <person name="Song R."/>
            <person name="Chenine A.L."/>
            <person name="Ruprecht R.M."/>
        </authorList>
    </citation>
    <scope>NUCLEOTIDE SEQUENCE</scope>
    <source>
        <strain evidence="14">SCGC AB-777_F03</strain>
    </source>
</reference>
<keyword evidence="9" id="KW-0067">ATP-binding</keyword>
<evidence type="ECO:0000256" key="11">
    <source>
        <dbReference type="SAM" id="Coils"/>
    </source>
</evidence>
<dbReference type="PROSITE" id="PS51192">
    <property type="entry name" value="HELICASE_ATP_BIND_1"/>
    <property type="match status" value="1"/>
</dbReference>
<keyword evidence="10" id="KW-0238">DNA-binding</keyword>
<accession>A0A2T9WL82</accession>
<dbReference type="EMBL" id="QEFP02000010">
    <property type="protein sequence ID" value="MCC5447135.1"/>
    <property type="molecule type" value="Genomic_DNA"/>
</dbReference>
<evidence type="ECO:0000256" key="6">
    <source>
        <dbReference type="ARBA" id="ARBA00022747"/>
    </source>
</evidence>
<dbReference type="EC" id="3.1.21.3" evidence="3"/>
<evidence type="ECO:0000313" key="14">
    <source>
        <dbReference type="EMBL" id="PVU68572.1"/>
    </source>
</evidence>
<keyword evidence="11" id="KW-0175">Coiled coil</keyword>
<dbReference type="PANTHER" id="PTHR30195">
    <property type="entry name" value="TYPE I SITE-SPECIFIC DEOXYRIBONUCLEASE PROTEIN SUBUNIT M AND R"/>
    <property type="match status" value="1"/>
</dbReference>
<proteinExistence type="inferred from homology"/>
<keyword evidence="7" id="KW-0255">Endonuclease</keyword>
<comment type="caution">
    <text evidence="14">The sequence shown here is derived from an EMBL/GenBank/DDBJ whole genome shotgun (WGS) entry which is preliminary data.</text>
</comment>
<dbReference type="GO" id="GO:0009035">
    <property type="term" value="F:type I site-specific deoxyribonuclease activity"/>
    <property type="evidence" value="ECO:0007669"/>
    <property type="project" value="UniProtKB-EC"/>
</dbReference>
<dbReference type="GO" id="GO:0003677">
    <property type="term" value="F:DNA binding"/>
    <property type="evidence" value="ECO:0007669"/>
    <property type="project" value="UniProtKB-KW"/>
</dbReference>
<comment type="catalytic activity">
    <reaction evidence="1">
        <text>Endonucleolytic cleavage of DNA to give random double-stranded fragments with terminal 5'-phosphates, ATP is simultaneously hydrolyzed.</text>
        <dbReference type="EC" id="3.1.21.3"/>
    </reaction>
</comment>
<dbReference type="Gene3D" id="3.40.50.300">
    <property type="entry name" value="P-loop containing nucleotide triphosphate hydrolases"/>
    <property type="match status" value="2"/>
</dbReference>
<evidence type="ECO:0000256" key="7">
    <source>
        <dbReference type="ARBA" id="ARBA00022759"/>
    </source>
</evidence>
<dbReference type="Gene3D" id="3.90.1570.50">
    <property type="match status" value="1"/>
</dbReference>
<evidence type="ECO:0000313" key="13">
    <source>
        <dbReference type="EMBL" id="MCC5447135.1"/>
    </source>
</evidence>
<sequence length="1154" mass="136444">MRLEISVDHNHFIKNIEKLGWKNITNSYPDLKEHSISPSYIIEEELDKKIREINKDIFNKLSNNSINKILNEIKRKIQNSTLSEFSDYIKHGITFDNPEDPSTSLNLKLIDYDNISKNSFIYAHELKFKGIDIIEPDFTLFINGIPLALVEIKRELPDTEYEALNQLSIYEIKAPELAKMTHIGFAIGKEKGYVPIFPNYDNKPREKNLQIWKIDGKDNIYDLLNPTTLLNFLKYYVFVIKSDNNYYRIAARYYQYRAAEKSFNRIKEYLDEKSNKNRGLIWHWLGSGKTYTMFFIAYKFLLNYSDRSPIIFIVVDRQDLEKQHSDTFSKIHDKLLTNYKNITKINSISELHHLIKQIKESEFSNGKTAPRGIYIVTIQKFQKGDLENEEREGIINLLCKLKDEYLDYLKTSNPSEYEKIKSSELNDKNKIEECFKLGAPNKKEILFLIDEAHRSQYGRLASVRRLAFPNAITIGFTATPILNEDKNTLKEFSYPDLNEFYLDAYSINDSIKDGATLPIIYKSIKEGENSIRFQLDENEIEKYIEEYLKNERKGKDISEYFEQDNINISDKQLKNIINEIKVFLLNPKRIDALAKYITEHILEDTQTIDINNKSKDFNIKIPEFRFKAMIVMANRKACVLMKRYLDKHLIETFGEQAKNWSEIVMTYNYNETDPDIRQYMEELRNKYGIKDFDEINSNIIDNFKNSSDPRILIVTDMLITGFDYPKLRVMYLDKPIYSHKLLQAIGRVNRPFPGKETGLVVDSIGLLPNLKKTLIKYNRLLSQQKDIKNIEEELETTLKDENTEEENFKKCFDKVKNNLKSLYVNGENLSIDLDELKRDIKSTENWIKKYEDKIRKIRFYYYFNNLDSIYDENLSKQISNLKSTINSLVKVIKFYNSLSPYNNSSTKIIYKDDIDTVKILLRLINSQQNKKIKGLNKLLNEILDLIYDKTEIERFKEDESAIINDKILEKMAEISEKEIKNKTYAYFLVIHKKIEEDIDIDPFYKKVSEILNKLEEDWIARKQDTKEILRQLKSIYDQITKYSENRNKMNDIDKILYSIRLALTEEFGESCKEINFNKLSDFLNKIKDMIKNKSFKDAKYIIDSKESELEKLLKIDIVKNCKNIKIEDRYIKVELVEKIKDQIIRWLYENDNKN</sequence>
<dbReference type="SMART" id="SM00487">
    <property type="entry name" value="DEXDc"/>
    <property type="match status" value="1"/>
</dbReference>
<keyword evidence="4" id="KW-0540">Nuclease</keyword>
<feature type="coiled-coil region" evidence="11">
    <location>
        <begin position="780"/>
        <end position="807"/>
    </location>
</feature>
<comment type="similarity">
    <text evidence="2">Belongs to the HsdR family.</text>
</comment>
<name>A0A2T9WL82_NANST</name>
<evidence type="ECO:0000256" key="1">
    <source>
        <dbReference type="ARBA" id="ARBA00000851"/>
    </source>
</evidence>
<keyword evidence="5" id="KW-0547">Nucleotide-binding</keyword>
<dbReference type="GO" id="GO:0004386">
    <property type="term" value="F:helicase activity"/>
    <property type="evidence" value="ECO:0007669"/>
    <property type="project" value="UniProtKB-KW"/>
</dbReference>
<keyword evidence="6" id="KW-0680">Restriction system</keyword>
<dbReference type="InterPro" id="IPR051268">
    <property type="entry name" value="Type-I_R_enzyme_R_subunit"/>
</dbReference>
<dbReference type="GO" id="GO:0005524">
    <property type="term" value="F:ATP binding"/>
    <property type="evidence" value="ECO:0007669"/>
    <property type="project" value="UniProtKB-KW"/>
</dbReference>
<dbReference type="SUPFAM" id="SSF52540">
    <property type="entry name" value="P-loop containing nucleoside triphosphate hydrolases"/>
    <property type="match status" value="2"/>
</dbReference>
<keyword evidence="13" id="KW-0347">Helicase</keyword>
<dbReference type="EMBL" id="QEFP01000007">
    <property type="protein sequence ID" value="PVU68572.1"/>
    <property type="molecule type" value="Genomic_DNA"/>
</dbReference>
<dbReference type="CDD" id="cd22332">
    <property type="entry name" value="HsdR_N"/>
    <property type="match status" value="1"/>
</dbReference>
<dbReference type="Proteomes" id="UP000245509">
    <property type="component" value="Unassembled WGS sequence"/>
</dbReference>
<dbReference type="InterPro" id="IPR055180">
    <property type="entry name" value="HsdR_RecA-like_helicase_dom_2"/>
</dbReference>
<gene>
    <name evidence="13" type="ORF">DDW03_001825</name>
    <name evidence="14" type="ORF">DDW03_01840</name>
</gene>
<dbReference type="Pfam" id="PF18766">
    <property type="entry name" value="SWI2_SNF2"/>
    <property type="match status" value="1"/>
</dbReference>
<dbReference type="Pfam" id="PF04313">
    <property type="entry name" value="HSDR_N"/>
    <property type="match status" value="1"/>
</dbReference>